<evidence type="ECO:0000256" key="1">
    <source>
        <dbReference type="HAMAP-Rule" id="MF_01112"/>
    </source>
</evidence>
<accession>A0ABD5Z796</accession>
<dbReference type="Gene3D" id="3.30.1440.10">
    <property type="match status" value="1"/>
</dbReference>
<dbReference type="PANTHER" id="PTHR39652">
    <property type="entry name" value="UPF0201 PROTEIN TK1335"/>
    <property type="match status" value="1"/>
</dbReference>
<protein>
    <recommendedName>
        <fullName evidence="1">UPF0201 protein ACFQJ9_17140</fullName>
    </recommendedName>
</protein>
<dbReference type="Proteomes" id="UP001596447">
    <property type="component" value="Unassembled WGS sequence"/>
</dbReference>
<comment type="caution">
    <text evidence="2">The sequence shown here is derived from an EMBL/GenBank/DDBJ whole genome shotgun (WGS) entry which is preliminary data.</text>
</comment>
<dbReference type="InterPro" id="IPR022803">
    <property type="entry name" value="Ribosomal_uL5_dom_sf"/>
</dbReference>
<evidence type="ECO:0000313" key="3">
    <source>
        <dbReference type="Proteomes" id="UP001596447"/>
    </source>
</evidence>
<reference evidence="2 3" key="1">
    <citation type="journal article" date="2019" name="Int. J. Syst. Evol. Microbiol.">
        <title>The Global Catalogue of Microorganisms (GCM) 10K type strain sequencing project: providing services to taxonomists for standard genome sequencing and annotation.</title>
        <authorList>
            <consortium name="The Broad Institute Genomics Platform"/>
            <consortium name="The Broad Institute Genome Sequencing Center for Infectious Disease"/>
            <person name="Wu L."/>
            <person name="Ma J."/>
        </authorList>
    </citation>
    <scope>NUCLEOTIDE SEQUENCE [LARGE SCALE GENOMIC DNA]</scope>
    <source>
        <strain evidence="2 3">XZGYJ-43</strain>
    </source>
</reference>
<comment type="similarity">
    <text evidence="1">Belongs to the UPF0201 family.</text>
</comment>
<name>A0ABD5Z796_9EURY</name>
<dbReference type="EMBL" id="JBHTAR010000011">
    <property type="protein sequence ID" value="MFC7201112.1"/>
    <property type="molecule type" value="Genomic_DNA"/>
</dbReference>
<dbReference type="SUPFAM" id="SSF55282">
    <property type="entry name" value="RL5-like"/>
    <property type="match status" value="1"/>
</dbReference>
<evidence type="ECO:0000313" key="2">
    <source>
        <dbReference type="EMBL" id="MFC7201112.1"/>
    </source>
</evidence>
<gene>
    <name evidence="2" type="ORF">ACFQJ9_17140</name>
</gene>
<dbReference type="HAMAP" id="MF_01112">
    <property type="entry name" value="UPF0201"/>
    <property type="match status" value="1"/>
</dbReference>
<dbReference type="AlphaFoldDB" id="A0ABD5Z796"/>
<keyword evidence="3" id="KW-1185">Reference proteome</keyword>
<dbReference type="PANTHER" id="PTHR39652:SF1">
    <property type="entry name" value="UPF0201 PROTEIN TK1335"/>
    <property type="match status" value="1"/>
</dbReference>
<dbReference type="InterPro" id="IPR002739">
    <property type="entry name" value="PAB1135-like"/>
</dbReference>
<dbReference type="Pfam" id="PF01877">
    <property type="entry name" value="RNA_binding"/>
    <property type="match status" value="1"/>
</dbReference>
<sequence>MIYSVDVEITAPVKATEVGERVADAVQNIFPSADVEVTSEEVRAETHDVEEFREKLFEQRILDTARGRFREGRTEDGFTFDLKKQAARQGVVNFSVGSPDELGDIHVEVTVHEPSVERFVAYLTPETEAGEPVVEEDDI</sequence>
<organism evidence="2 3">
    <name type="scientific">Halospeciosus flavus</name>
    <dbReference type="NCBI Taxonomy" id="3032283"/>
    <lineage>
        <taxon>Archaea</taxon>
        <taxon>Methanobacteriati</taxon>
        <taxon>Methanobacteriota</taxon>
        <taxon>Stenosarchaea group</taxon>
        <taxon>Halobacteria</taxon>
        <taxon>Halobacteriales</taxon>
        <taxon>Halobacteriaceae</taxon>
        <taxon>Halospeciosus</taxon>
    </lineage>
</organism>
<dbReference type="RefSeq" id="WP_279527871.1">
    <property type="nucleotide sequence ID" value="NZ_CP122312.1"/>
</dbReference>
<proteinExistence type="inferred from homology"/>